<evidence type="ECO:0000313" key="3">
    <source>
        <dbReference type="Proteomes" id="UP001219355"/>
    </source>
</evidence>
<keyword evidence="1" id="KW-1133">Transmembrane helix</keyword>
<protein>
    <recommendedName>
        <fullName evidence="4">DUF2306 domain-containing protein</fullName>
    </recommendedName>
</protein>
<reference evidence="2" key="1">
    <citation type="submission" date="2023-03" db="EMBL/GenBank/DDBJ databases">
        <title>Emydomyces testavorans Genome Sequence.</title>
        <authorList>
            <person name="Hoyer L."/>
        </authorList>
    </citation>
    <scope>NUCLEOTIDE SEQUENCE</scope>
    <source>
        <strain evidence="2">16-2883</strain>
    </source>
</reference>
<accession>A0AAF0DK87</accession>
<feature type="transmembrane region" description="Helical" evidence="1">
    <location>
        <begin position="166"/>
        <end position="190"/>
    </location>
</feature>
<keyword evidence="3" id="KW-1185">Reference proteome</keyword>
<dbReference type="InterPro" id="IPR018750">
    <property type="entry name" value="DUF2306_membrane"/>
</dbReference>
<organism evidence="2 3">
    <name type="scientific">Emydomyces testavorans</name>
    <dbReference type="NCBI Taxonomy" id="2070801"/>
    <lineage>
        <taxon>Eukaryota</taxon>
        <taxon>Fungi</taxon>
        <taxon>Dikarya</taxon>
        <taxon>Ascomycota</taxon>
        <taxon>Pezizomycotina</taxon>
        <taxon>Eurotiomycetes</taxon>
        <taxon>Eurotiomycetidae</taxon>
        <taxon>Onygenales</taxon>
        <taxon>Nannizziopsiaceae</taxon>
        <taxon>Emydomyces</taxon>
    </lineage>
</organism>
<dbReference type="EMBL" id="CP120629">
    <property type="protein sequence ID" value="WEW59958.1"/>
    <property type="molecule type" value="Genomic_DNA"/>
</dbReference>
<feature type="transmembrane region" description="Helical" evidence="1">
    <location>
        <begin position="267"/>
        <end position="286"/>
    </location>
</feature>
<sequence length="336" mass="37805">MSSFKNYLLKACGVVGFSKPYNFILWFIFAGSLLGFTFARFQYLHIGTYARESAPGEWYYAHAGRDRFGIILHLATILPCAILVVLQFIPVIRHRWIGFHRVNGYIILTLFMASNAGALMIMSHAFGGGLDVQTLVVMLVLTCTISVGMAWYNIRRLQIEQHRAWMLRAMFYMACIITTRLFLVIFAVVISHAQPPRYGVWSCEQIRFTYEQRQSSPNLNEALSRAYPICASASLGNMSSTFTPVTASLSADDVAQNGIALDLSFGSAAWIAFFLHLVGVEIYLRLTPREAERLRMVSYERQLAAGYKNPGSAGLVVEKWGDAKPWNPEGREEVPF</sequence>
<gene>
    <name evidence="2" type="ORF">PRK78_005440</name>
</gene>
<evidence type="ECO:0000256" key="1">
    <source>
        <dbReference type="SAM" id="Phobius"/>
    </source>
</evidence>
<dbReference type="Proteomes" id="UP001219355">
    <property type="component" value="Chromosome 3"/>
</dbReference>
<evidence type="ECO:0008006" key="4">
    <source>
        <dbReference type="Google" id="ProtNLM"/>
    </source>
</evidence>
<name>A0AAF0DK87_9EURO</name>
<keyword evidence="1" id="KW-0472">Membrane</keyword>
<feature type="transmembrane region" description="Helical" evidence="1">
    <location>
        <begin position="104"/>
        <end position="126"/>
    </location>
</feature>
<proteinExistence type="predicted"/>
<dbReference type="Pfam" id="PF10067">
    <property type="entry name" value="DUF2306"/>
    <property type="match status" value="1"/>
</dbReference>
<feature type="transmembrane region" description="Helical" evidence="1">
    <location>
        <begin position="70"/>
        <end position="92"/>
    </location>
</feature>
<keyword evidence="1" id="KW-0812">Transmembrane</keyword>
<dbReference type="AlphaFoldDB" id="A0AAF0DK87"/>
<evidence type="ECO:0000313" key="2">
    <source>
        <dbReference type="EMBL" id="WEW59958.1"/>
    </source>
</evidence>
<feature type="transmembrane region" description="Helical" evidence="1">
    <location>
        <begin position="132"/>
        <end position="154"/>
    </location>
</feature>
<feature type="transmembrane region" description="Helical" evidence="1">
    <location>
        <begin position="21"/>
        <end position="43"/>
    </location>
</feature>